<comment type="caution">
    <text evidence="1">The sequence shown here is derived from an EMBL/GenBank/DDBJ whole genome shotgun (WGS) entry which is preliminary data.</text>
</comment>
<reference evidence="1 2" key="1">
    <citation type="submission" date="2018-12" db="EMBL/GenBank/DDBJ databases">
        <authorList>
            <person name="Grouzdev D.S."/>
            <person name="Krutkina M.S."/>
        </authorList>
    </citation>
    <scope>NUCLEOTIDE SEQUENCE [LARGE SCALE GENOMIC DNA]</scope>
    <source>
        <strain evidence="1 2">RmlP026</strain>
    </source>
</reference>
<dbReference type="OrthoDB" id="8452029at2"/>
<dbReference type="AlphaFoldDB" id="A0A4Q2U7Z0"/>
<protein>
    <submittedName>
        <fullName evidence="1">Uncharacterized protein</fullName>
    </submittedName>
</protein>
<dbReference type="Proteomes" id="UP000290759">
    <property type="component" value="Unassembled WGS sequence"/>
</dbReference>
<gene>
    <name evidence="1" type="ORF">D3273_10000</name>
</gene>
<name>A0A4Q2U7Z0_9HYPH</name>
<dbReference type="EMBL" id="QYBB01000009">
    <property type="protein sequence ID" value="RYC32058.1"/>
    <property type="molecule type" value="Genomic_DNA"/>
</dbReference>
<proteinExistence type="predicted"/>
<organism evidence="1 2">
    <name type="scientific">Lichenibacterium minor</name>
    <dbReference type="NCBI Taxonomy" id="2316528"/>
    <lineage>
        <taxon>Bacteria</taxon>
        <taxon>Pseudomonadati</taxon>
        <taxon>Pseudomonadota</taxon>
        <taxon>Alphaproteobacteria</taxon>
        <taxon>Hyphomicrobiales</taxon>
        <taxon>Lichenihabitantaceae</taxon>
        <taxon>Lichenibacterium</taxon>
    </lineage>
</organism>
<reference evidence="1 2" key="2">
    <citation type="submission" date="2019-02" db="EMBL/GenBank/DDBJ databases">
        <title>'Lichenibacterium ramalinii' gen. nov. sp. nov., 'Lichenibacterium minor' gen. nov. sp. nov.</title>
        <authorList>
            <person name="Pankratov T."/>
        </authorList>
    </citation>
    <scope>NUCLEOTIDE SEQUENCE [LARGE SCALE GENOMIC DNA]</scope>
    <source>
        <strain evidence="1 2">RmlP026</strain>
    </source>
</reference>
<evidence type="ECO:0000313" key="1">
    <source>
        <dbReference type="EMBL" id="RYC32058.1"/>
    </source>
</evidence>
<evidence type="ECO:0000313" key="2">
    <source>
        <dbReference type="Proteomes" id="UP000290759"/>
    </source>
</evidence>
<dbReference type="RefSeq" id="WP_129226046.1">
    <property type="nucleotide sequence ID" value="NZ_QYBB01000009.1"/>
</dbReference>
<keyword evidence="2" id="KW-1185">Reference proteome</keyword>
<accession>A0A4Q2U7Z0</accession>
<sequence length="139" mass="15660">MGIHPEFSSFDRRSANLDEARRTMWQWAEPIVIDRAVESYARMVDEAGTVAMARKHCRLWRMVLFNHPATVSAALEELRRAADSLGLPDGLVDDANDLILEELVDIVTSRYRSSRNTIRTFSLVLMAATSCLGMARHPA</sequence>